<feature type="compositionally biased region" description="Pro residues" evidence="1">
    <location>
        <begin position="77"/>
        <end position="90"/>
    </location>
</feature>
<reference evidence="2" key="1">
    <citation type="journal article" date="2022" name="IScience">
        <title>Evolution of zygomycete secretomes and the origins of terrestrial fungal ecologies.</title>
        <authorList>
            <person name="Chang Y."/>
            <person name="Wang Y."/>
            <person name="Mondo S."/>
            <person name="Ahrendt S."/>
            <person name="Andreopoulos W."/>
            <person name="Barry K."/>
            <person name="Beard J."/>
            <person name="Benny G.L."/>
            <person name="Blankenship S."/>
            <person name="Bonito G."/>
            <person name="Cuomo C."/>
            <person name="Desiro A."/>
            <person name="Gervers K.A."/>
            <person name="Hundley H."/>
            <person name="Kuo A."/>
            <person name="LaButti K."/>
            <person name="Lang B.F."/>
            <person name="Lipzen A."/>
            <person name="O'Donnell K."/>
            <person name="Pangilinan J."/>
            <person name="Reynolds N."/>
            <person name="Sandor L."/>
            <person name="Smith M.E."/>
            <person name="Tsang A."/>
            <person name="Grigoriev I.V."/>
            <person name="Stajich J.E."/>
            <person name="Spatafora J.W."/>
        </authorList>
    </citation>
    <scope>NUCLEOTIDE SEQUENCE</scope>
    <source>
        <strain evidence="2">RSA 2281</strain>
    </source>
</reference>
<feature type="region of interest" description="Disordered" evidence="1">
    <location>
        <begin position="71"/>
        <end position="249"/>
    </location>
</feature>
<name>A0AAD5JU39_9FUNG</name>
<feature type="compositionally biased region" description="Polar residues" evidence="1">
    <location>
        <begin position="131"/>
        <end position="151"/>
    </location>
</feature>
<protein>
    <submittedName>
        <fullName evidence="2">Uncharacterized protein</fullName>
    </submittedName>
</protein>
<dbReference type="AlphaFoldDB" id="A0AAD5JU39"/>
<keyword evidence="3" id="KW-1185">Reference proteome</keyword>
<feature type="compositionally biased region" description="Basic and acidic residues" evidence="1">
    <location>
        <begin position="233"/>
        <end position="243"/>
    </location>
</feature>
<comment type="caution">
    <text evidence="2">The sequence shown here is derived from an EMBL/GenBank/DDBJ whole genome shotgun (WGS) entry which is preliminary data.</text>
</comment>
<sequence>MGSVHCDTFEYFLCIVRKGTLNTIAFFVLSDIYFGDCCFLGNFIKLMASNPNRASSGAPKRRSTLAELGIKPNGAVAPPPAPSPKKPSPEPTTAAKRGVATTRASKTPTTRPRPLSMAGTTTSSSTLSSSGHRTAPSSPTVQRSASKQSPATARKTPTAINTAKASVGNATGAPKTPTPTTTAASRRRSMVSTSTSSSSQAPVSPLLRRGSTAKRMSSPAGPSPSPSSSTSKRAIEQVRELQKKIKKRN</sequence>
<gene>
    <name evidence="2" type="ORF">BDA99DRAFT_164246</name>
</gene>
<feature type="compositionally biased region" description="Low complexity" evidence="1">
    <location>
        <begin position="170"/>
        <end position="205"/>
    </location>
</feature>
<feature type="compositionally biased region" description="Low complexity" evidence="1">
    <location>
        <begin position="120"/>
        <end position="130"/>
    </location>
</feature>
<dbReference type="Proteomes" id="UP001209540">
    <property type="component" value="Unassembled WGS sequence"/>
</dbReference>
<evidence type="ECO:0000256" key="1">
    <source>
        <dbReference type="SAM" id="MobiDB-lite"/>
    </source>
</evidence>
<dbReference type="EMBL" id="JAIXMP010000025">
    <property type="protein sequence ID" value="KAI9253823.1"/>
    <property type="molecule type" value="Genomic_DNA"/>
</dbReference>
<proteinExistence type="predicted"/>
<organism evidence="2 3">
    <name type="scientific">Phascolomyces articulosus</name>
    <dbReference type="NCBI Taxonomy" id="60185"/>
    <lineage>
        <taxon>Eukaryota</taxon>
        <taxon>Fungi</taxon>
        <taxon>Fungi incertae sedis</taxon>
        <taxon>Mucoromycota</taxon>
        <taxon>Mucoromycotina</taxon>
        <taxon>Mucoromycetes</taxon>
        <taxon>Mucorales</taxon>
        <taxon>Lichtheimiaceae</taxon>
        <taxon>Phascolomyces</taxon>
    </lineage>
</organism>
<reference evidence="2" key="2">
    <citation type="submission" date="2023-02" db="EMBL/GenBank/DDBJ databases">
        <authorList>
            <consortium name="DOE Joint Genome Institute"/>
            <person name="Mondo S.J."/>
            <person name="Chang Y."/>
            <person name="Wang Y."/>
            <person name="Ahrendt S."/>
            <person name="Andreopoulos W."/>
            <person name="Barry K."/>
            <person name="Beard J."/>
            <person name="Benny G.L."/>
            <person name="Blankenship S."/>
            <person name="Bonito G."/>
            <person name="Cuomo C."/>
            <person name="Desiro A."/>
            <person name="Gervers K.A."/>
            <person name="Hundley H."/>
            <person name="Kuo A."/>
            <person name="LaButti K."/>
            <person name="Lang B.F."/>
            <person name="Lipzen A."/>
            <person name="O'Donnell K."/>
            <person name="Pangilinan J."/>
            <person name="Reynolds N."/>
            <person name="Sandor L."/>
            <person name="Smith M.W."/>
            <person name="Tsang A."/>
            <person name="Grigoriev I.V."/>
            <person name="Stajich J.E."/>
            <person name="Spatafora J.W."/>
        </authorList>
    </citation>
    <scope>NUCLEOTIDE SEQUENCE</scope>
    <source>
        <strain evidence="2">RSA 2281</strain>
    </source>
</reference>
<accession>A0AAD5JU39</accession>
<evidence type="ECO:0000313" key="3">
    <source>
        <dbReference type="Proteomes" id="UP001209540"/>
    </source>
</evidence>
<evidence type="ECO:0000313" key="2">
    <source>
        <dbReference type="EMBL" id="KAI9253823.1"/>
    </source>
</evidence>